<reference evidence="1" key="1">
    <citation type="submission" date="2022-10" db="EMBL/GenBank/DDBJ databases">
        <title>Genome Sequence of Xylaria curta.</title>
        <authorList>
            <person name="Buettner E."/>
        </authorList>
    </citation>
    <scope>NUCLEOTIDE SEQUENCE</scope>
    <source>
        <strain evidence="1">Babe10</strain>
    </source>
</reference>
<gene>
    <name evidence="1" type="ORF">NUW58_g2418</name>
</gene>
<dbReference type="EMBL" id="JAPDGR010000313">
    <property type="protein sequence ID" value="KAJ2991706.1"/>
    <property type="molecule type" value="Genomic_DNA"/>
</dbReference>
<protein>
    <submittedName>
        <fullName evidence="1">Uncharacterized protein</fullName>
    </submittedName>
</protein>
<comment type="caution">
    <text evidence="1">The sequence shown here is derived from an EMBL/GenBank/DDBJ whole genome shotgun (WGS) entry which is preliminary data.</text>
</comment>
<proteinExistence type="predicted"/>
<accession>A0ACC1PFM2</accession>
<evidence type="ECO:0000313" key="1">
    <source>
        <dbReference type="EMBL" id="KAJ2991706.1"/>
    </source>
</evidence>
<name>A0ACC1PFM2_9PEZI</name>
<organism evidence="1 2">
    <name type="scientific">Xylaria curta</name>
    <dbReference type="NCBI Taxonomy" id="42375"/>
    <lineage>
        <taxon>Eukaryota</taxon>
        <taxon>Fungi</taxon>
        <taxon>Dikarya</taxon>
        <taxon>Ascomycota</taxon>
        <taxon>Pezizomycotina</taxon>
        <taxon>Sordariomycetes</taxon>
        <taxon>Xylariomycetidae</taxon>
        <taxon>Xylariales</taxon>
        <taxon>Xylariaceae</taxon>
        <taxon>Xylaria</taxon>
    </lineage>
</organism>
<keyword evidence="2" id="KW-1185">Reference proteome</keyword>
<dbReference type="Proteomes" id="UP001143856">
    <property type="component" value="Unassembled WGS sequence"/>
</dbReference>
<sequence length="467" mass="52033">MTVISESWHWCKGSDIGFVAGKDDTTAISIVKPHTPGENEGTGVVVGRANGDLRLLSISESSFGRTLMHFRPLPSFSTRQCEIQAVDLDSDSSMMVASTRESVWLYPIRGSERVESEDVIESAVTNPTAVVSLKDAKQTAPFDFIRSVKMVNKATVVVALNRSFDPIRALDVTPAGLDMATLARMPNKHHHIGSNPRTVRALLPVDARSVASGGGNVLLSSWDDGTIRLQDLRTPSPVDRVYQDNFEVATPINALISYGLERFIAGSAYSHLLKVFDFRWARKYYHTSALPCTNSSPYPTPKPPIIANEPEYHDDRPVCNHVADRLCRWHSLSRHDFYRPNCNIYLPFRNYASSPIYSLAKPSDVSPAIYVGLSGRLVEFTLNSGMYSAHVSNEAPLYVRQRGKAAVLETGDGSAISDISKCQRVPEIRRQSFSNTDYDSTKARKQHRLDEALQHHRDWQEFETPLP</sequence>
<evidence type="ECO:0000313" key="2">
    <source>
        <dbReference type="Proteomes" id="UP001143856"/>
    </source>
</evidence>